<dbReference type="InterPro" id="IPR002068">
    <property type="entry name" value="A-crystallin/Hsp20_dom"/>
</dbReference>
<dbReference type="InterPro" id="IPR007052">
    <property type="entry name" value="CS_dom"/>
</dbReference>
<sequence length="147" mass="16739">MSMIRWDPFDDLASLRESMDKLFEDVFTRRSRGQALTAWQPAVELFETDSDVVIRAELPGIDPKNVDITVTDDTLTLKGEAKTEREERGRNYVRRELRYGSFIRTLPLPGEVKGDQAKASYKNGILEIRVPKGERAKPKSVKVEVGK</sequence>
<evidence type="ECO:0000256" key="1">
    <source>
        <dbReference type="PROSITE-ProRule" id="PRU00285"/>
    </source>
</evidence>
<feature type="domain" description="CS" evidence="4">
    <location>
        <begin position="38"/>
        <end position="144"/>
    </location>
</feature>
<evidence type="ECO:0000256" key="2">
    <source>
        <dbReference type="RuleBase" id="RU003616"/>
    </source>
</evidence>
<dbReference type="SUPFAM" id="SSF49764">
    <property type="entry name" value="HSP20-like chaperones"/>
    <property type="match status" value="1"/>
</dbReference>
<name>A0A537J2K3_9BACT</name>
<gene>
    <name evidence="5" type="ORF">E6H05_00350</name>
</gene>
<dbReference type="CDD" id="cd06464">
    <property type="entry name" value="ACD_sHsps-like"/>
    <property type="match status" value="1"/>
</dbReference>
<reference evidence="5 6" key="1">
    <citation type="journal article" date="2019" name="Nat. Microbiol.">
        <title>Mediterranean grassland soil C-N compound turnover is dependent on rainfall and depth, and is mediated by genomically divergent microorganisms.</title>
        <authorList>
            <person name="Diamond S."/>
            <person name="Andeer P.F."/>
            <person name="Li Z."/>
            <person name="Crits-Christoph A."/>
            <person name="Burstein D."/>
            <person name="Anantharaman K."/>
            <person name="Lane K.R."/>
            <person name="Thomas B.C."/>
            <person name="Pan C."/>
            <person name="Northen T.R."/>
            <person name="Banfield J.F."/>
        </authorList>
    </citation>
    <scope>NUCLEOTIDE SEQUENCE [LARGE SCALE GENOMIC DNA]</scope>
    <source>
        <strain evidence="5">NP_8</strain>
    </source>
</reference>
<dbReference type="PROSITE" id="PS01031">
    <property type="entry name" value="SHSP"/>
    <property type="match status" value="1"/>
</dbReference>
<dbReference type="Gene3D" id="2.60.40.790">
    <property type="match status" value="1"/>
</dbReference>
<evidence type="ECO:0000259" key="3">
    <source>
        <dbReference type="PROSITE" id="PS01031"/>
    </source>
</evidence>
<dbReference type="PANTHER" id="PTHR11527">
    <property type="entry name" value="HEAT-SHOCK PROTEIN 20 FAMILY MEMBER"/>
    <property type="match status" value="1"/>
</dbReference>
<evidence type="ECO:0000313" key="5">
    <source>
        <dbReference type="EMBL" id="TMI77276.1"/>
    </source>
</evidence>
<dbReference type="AlphaFoldDB" id="A0A537J2K3"/>
<dbReference type="EMBL" id="VBAP01000004">
    <property type="protein sequence ID" value="TMI77276.1"/>
    <property type="molecule type" value="Genomic_DNA"/>
</dbReference>
<evidence type="ECO:0000259" key="4">
    <source>
        <dbReference type="PROSITE" id="PS51203"/>
    </source>
</evidence>
<dbReference type="InterPro" id="IPR031107">
    <property type="entry name" value="Small_HSP"/>
</dbReference>
<feature type="domain" description="SHSP" evidence="3">
    <location>
        <begin position="34"/>
        <end position="146"/>
    </location>
</feature>
<evidence type="ECO:0000313" key="6">
    <source>
        <dbReference type="Proteomes" id="UP000318834"/>
    </source>
</evidence>
<proteinExistence type="inferred from homology"/>
<dbReference type="Proteomes" id="UP000318834">
    <property type="component" value="Unassembled WGS sequence"/>
</dbReference>
<comment type="caution">
    <text evidence="5">The sequence shown here is derived from an EMBL/GenBank/DDBJ whole genome shotgun (WGS) entry which is preliminary data.</text>
</comment>
<dbReference type="PROSITE" id="PS51203">
    <property type="entry name" value="CS"/>
    <property type="match status" value="1"/>
</dbReference>
<organism evidence="5 6">
    <name type="scientific">Candidatus Segetimicrobium genomatis</name>
    <dbReference type="NCBI Taxonomy" id="2569760"/>
    <lineage>
        <taxon>Bacteria</taxon>
        <taxon>Bacillati</taxon>
        <taxon>Candidatus Sysuimicrobiota</taxon>
        <taxon>Candidatus Sysuimicrobiia</taxon>
        <taxon>Candidatus Sysuimicrobiales</taxon>
        <taxon>Candidatus Segetimicrobiaceae</taxon>
        <taxon>Candidatus Segetimicrobium</taxon>
    </lineage>
</organism>
<comment type="similarity">
    <text evidence="1 2">Belongs to the small heat shock protein (HSP20) family.</text>
</comment>
<dbReference type="InterPro" id="IPR008978">
    <property type="entry name" value="HSP20-like_chaperone"/>
</dbReference>
<accession>A0A537J2K3</accession>
<protein>
    <submittedName>
        <fullName evidence="5">Hsp20/alpha crystallin family protein</fullName>
    </submittedName>
</protein>
<dbReference type="Pfam" id="PF00011">
    <property type="entry name" value="HSP20"/>
    <property type="match status" value="1"/>
</dbReference>